<dbReference type="Gene3D" id="2.60.40.790">
    <property type="match status" value="3"/>
</dbReference>
<accession>A0ABD2NQ74</accession>
<evidence type="ECO:0000313" key="6">
    <source>
        <dbReference type="Proteomes" id="UP001516400"/>
    </source>
</evidence>
<dbReference type="InterPro" id="IPR001436">
    <property type="entry name" value="Alpha-crystallin/sHSP_animal"/>
</dbReference>
<dbReference type="InterPro" id="IPR002068">
    <property type="entry name" value="A-crystallin/Hsp20_dom"/>
</dbReference>
<dbReference type="EMBL" id="JABFTP020000144">
    <property type="protein sequence ID" value="KAL3280785.1"/>
    <property type="molecule type" value="Genomic_DNA"/>
</dbReference>
<dbReference type="PANTHER" id="PTHR45640">
    <property type="entry name" value="HEAT SHOCK PROTEIN HSP-12.2-RELATED"/>
    <property type="match status" value="1"/>
</dbReference>
<evidence type="ECO:0000313" key="5">
    <source>
        <dbReference type="EMBL" id="KAL3280785.1"/>
    </source>
</evidence>
<evidence type="ECO:0000256" key="2">
    <source>
        <dbReference type="RuleBase" id="RU003616"/>
    </source>
</evidence>
<dbReference type="GO" id="GO:0009408">
    <property type="term" value="P:response to heat"/>
    <property type="evidence" value="ECO:0007669"/>
    <property type="project" value="UniProtKB-ARBA"/>
</dbReference>
<gene>
    <name evidence="5" type="ORF">HHI36_004017</name>
</gene>
<reference evidence="5 6" key="1">
    <citation type="journal article" date="2021" name="BMC Biol.">
        <title>Horizontally acquired antibacterial genes associated with adaptive radiation of ladybird beetles.</title>
        <authorList>
            <person name="Li H.S."/>
            <person name="Tang X.F."/>
            <person name="Huang Y.H."/>
            <person name="Xu Z.Y."/>
            <person name="Chen M.L."/>
            <person name="Du X.Y."/>
            <person name="Qiu B.Y."/>
            <person name="Chen P.T."/>
            <person name="Zhang W."/>
            <person name="Slipinski A."/>
            <person name="Escalona H.E."/>
            <person name="Waterhouse R.M."/>
            <person name="Zwick A."/>
            <person name="Pang H."/>
        </authorList>
    </citation>
    <scope>NUCLEOTIDE SEQUENCE [LARGE SCALE GENOMIC DNA]</scope>
    <source>
        <strain evidence="5">SYSU2018</strain>
    </source>
</reference>
<dbReference type="SUPFAM" id="SSF49764">
    <property type="entry name" value="HSP20-like chaperones"/>
    <property type="match status" value="3"/>
</dbReference>
<dbReference type="PANTHER" id="PTHR45640:SF26">
    <property type="entry name" value="RE23625P"/>
    <property type="match status" value="1"/>
</dbReference>
<proteinExistence type="inferred from homology"/>
<dbReference type="PROSITE" id="PS01031">
    <property type="entry name" value="SHSP"/>
    <property type="match status" value="2"/>
</dbReference>
<feature type="domain" description="SHSP" evidence="4">
    <location>
        <begin position="324"/>
        <end position="415"/>
    </location>
</feature>
<evidence type="ECO:0000259" key="4">
    <source>
        <dbReference type="PROSITE" id="PS01031"/>
    </source>
</evidence>
<feature type="domain" description="SHSP" evidence="4">
    <location>
        <begin position="58"/>
        <end position="164"/>
    </location>
</feature>
<evidence type="ECO:0000256" key="1">
    <source>
        <dbReference type="PROSITE-ProRule" id="PRU00285"/>
    </source>
</evidence>
<organism evidence="5 6">
    <name type="scientific">Cryptolaemus montrouzieri</name>
    <dbReference type="NCBI Taxonomy" id="559131"/>
    <lineage>
        <taxon>Eukaryota</taxon>
        <taxon>Metazoa</taxon>
        <taxon>Ecdysozoa</taxon>
        <taxon>Arthropoda</taxon>
        <taxon>Hexapoda</taxon>
        <taxon>Insecta</taxon>
        <taxon>Pterygota</taxon>
        <taxon>Neoptera</taxon>
        <taxon>Endopterygota</taxon>
        <taxon>Coleoptera</taxon>
        <taxon>Polyphaga</taxon>
        <taxon>Cucujiformia</taxon>
        <taxon>Coccinelloidea</taxon>
        <taxon>Coccinellidae</taxon>
        <taxon>Scymninae</taxon>
        <taxon>Scymnini</taxon>
        <taxon>Cryptolaemus</taxon>
    </lineage>
</organism>
<evidence type="ECO:0000256" key="3">
    <source>
        <dbReference type="SAM" id="MobiDB-lite"/>
    </source>
</evidence>
<comment type="similarity">
    <text evidence="1 2">Belongs to the small heat shock protein (HSP20) family.</text>
</comment>
<sequence>MDKPNISKEKLTSSNNDNTRIVYQEQKKQFAPTKNSHKLLDLNIPKPTSKNYNSSNNMSSKNRSSTVFDNKGNEDYEITVDVTECVGDDIDVRIKGNNIRVVGKTNNFDGENNSLQDFEKKFVVPDGFNMKEVGTLIEDGILFINIPKFIHDGSTKTELPIGGKVILSNVKIARDKIIIEMDSAGLLIEDFEITTNKNILTIEIMKGVFGVSDQYKTKVDLPEDCNIDDITKIITSDGKLLVTIPRKVQDFIVDPSSHSSRTDLDESSKFILAEKRRSCLVLSKTNDGAKSKFVKFLVDDFENDDSKRFATLPRTARAKSYNSLNIENDCTDKVNNIIDKNFELKIFVPHHEPDEVIVKVRGSTLTIEGNKKNDNRNTYFSKNFFKTYIIPKNIDVSKLKTVFSDNYLIISAPQK</sequence>
<feature type="region of interest" description="Disordered" evidence="3">
    <location>
        <begin position="42"/>
        <end position="68"/>
    </location>
</feature>
<keyword evidence="6" id="KW-1185">Reference proteome</keyword>
<dbReference type="AlphaFoldDB" id="A0ABD2NQ74"/>
<protein>
    <recommendedName>
        <fullName evidence="4">SHSP domain-containing protein</fullName>
    </recommendedName>
</protein>
<name>A0ABD2NQ74_9CUCU</name>
<comment type="caution">
    <text evidence="5">The sequence shown here is derived from an EMBL/GenBank/DDBJ whole genome shotgun (WGS) entry which is preliminary data.</text>
</comment>
<dbReference type="CDD" id="cd00298">
    <property type="entry name" value="ACD_sHsps_p23-like"/>
    <property type="match status" value="2"/>
</dbReference>
<dbReference type="Proteomes" id="UP001516400">
    <property type="component" value="Unassembled WGS sequence"/>
</dbReference>
<feature type="compositionally biased region" description="Low complexity" evidence="3">
    <location>
        <begin position="49"/>
        <end position="65"/>
    </location>
</feature>
<dbReference type="Pfam" id="PF00011">
    <property type="entry name" value="HSP20"/>
    <property type="match status" value="3"/>
</dbReference>
<dbReference type="CDD" id="cd06526">
    <property type="entry name" value="metazoan_ACD"/>
    <property type="match status" value="1"/>
</dbReference>
<dbReference type="InterPro" id="IPR008978">
    <property type="entry name" value="HSP20-like_chaperone"/>
</dbReference>